<dbReference type="Pfam" id="PF02994">
    <property type="entry name" value="Transposase_22"/>
    <property type="match status" value="1"/>
</dbReference>
<evidence type="ECO:0000259" key="3">
    <source>
        <dbReference type="Pfam" id="PF02994"/>
    </source>
</evidence>
<feature type="compositionally biased region" description="Polar residues" evidence="2">
    <location>
        <begin position="1"/>
        <end position="23"/>
    </location>
</feature>
<evidence type="ECO:0000313" key="4">
    <source>
        <dbReference type="EMBL" id="CAL1582463.1"/>
    </source>
</evidence>
<dbReference type="InterPro" id="IPR042566">
    <property type="entry name" value="L1_C"/>
</dbReference>
<name>A0AAV2JXI1_KNICA</name>
<organism evidence="4 5">
    <name type="scientific">Knipowitschia caucasica</name>
    <name type="common">Caucasian dwarf goby</name>
    <name type="synonym">Pomatoschistus caucasicus</name>
    <dbReference type="NCBI Taxonomy" id="637954"/>
    <lineage>
        <taxon>Eukaryota</taxon>
        <taxon>Metazoa</taxon>
        <taxon>Chordata</taxon>
        <taxon>Craniata</taxon>
        <taxon>Vertebrata</taxon>
        <taxon>Euteleostomi</taxon>
        <taxon>Actinopterygii</taxon>
        <taxon>Neopterygii</taxon>
        <taxon>Teleostei</taxon>
        <taxon>Neoteleostei</taxon>
        <taxon>Acanthomorphata</taxon>
        <taxon>Gobiaria</taxon>
        <taxon>Gobiiformes</taxon>
        <taxon>Gobioidei</taxon>
        <taxon>Gobiidae</taxon>
        <taxon>Gobiinae</taxon>
        <taxon>Knipowitschia</taxon>
    </lineage>
</organism>
<evidence type="ECO:0000313" key="5">
    <source>
        <dbReference type="Proteomes" id="UP001497482"/>
    </source>
</evidence>
<dbReference type="InterPro" id="IPR043636">
    <property type="entry name" value="L1_RRM_dom"/>
</dbReference>
<keyword evidence="5" id="KW-1185">Reference proteome</keyword>
<sequence>MPPKSGKSQVSNPEASKSGTPKANSPAPEANTATIDANMLQAFRDIVKEVIREENDGLREEISRAIAPIHKVLDDCTDKLRDHGQELFELDTRVTATEANYTELSNKYDKLVQKLDDIENRGRRCNLRLLNINEGLEQGDPTKFVADLLHELLGGPNGLEKPPILDRAHRTSAQPSAAGGRPRPLIVRFHYYQEKERIQRLAREKGRLEYRGNPLLIFPDFSAELNRRRSAFNEVKALLRGKDRVRYGLLYPARLRVSWDGETKVFDNPKSVKDYIDSKV</sequence>
<dbReference type="Proteomes" id="UP001497482">
    <property type="component" value="Chromosome 15"/>
</dbReference>
<accession>A0AAV2JXI1</accession>
<evidence type="ECO:0000256" key="1">
    <source>
        <dbReference type="SAM" id="Coils"/>
    </source>
</evidence>
<dbReference type="EMBL" id="OZ035837">
    <property type="protein sequence ID" value="CAL1582463.1"/>
    <property type="molecule type" value="Genomic_DNA"/>
</dbReference>
<feature type="region of interest" description="Disordered" evidence="2">
    <location>
        <begin position="1"/>
        <end position="30"/>
    </location>
</feature>
<protein>
    <recommendedName>
        <fullName evidence="3">L1 transposable element RRM domain-containing protein</fullName>
    </recommendedName>
</protein>
<gene>
    <name evidence="4" type="ORF">KC01_LOCUS13068</name>
</gene>
<dbReference type="PANTHER" id="PTHR11505">
    <property type="entry name" value="L1 TRANSPOSABLE ELEMENT-RELATED"/>
    <property type="match status" value="1"/>
</dbReference>
<evidence type="ECO:0000256" key="2">
    <source>
        <dbReference type="SAM" id="MobiDB-lite"/>
    </source>
</evidence>
<reference evidence="4 5" key="1">
    <citation type="submission" date="2024-04" db="EMBL/GenBank/DDBJ databases">
        <authorList>
            <person name="Waldvogel A.-M."/>
            <person name="Schoenle A."/>
        </authorList>
    </citation>
    <scope>NUCLEOTIDE SEQUENCE [LARGE SCALE GENOMIC DNA]</scope>
</reference>
<feature type="coiled-coil region" evidence="1">
    <location>
        <begin position="94"/>
        <end position="121"/>
    </location>
</feature>
<keyword evidence="1" id="KW-0175">Coiled coil</keyword>
<feature type="domain" description="L1 transposable element RRM" evidence="3">
    <location>
        <begin position="166"/>
        <end position="216"/>
    </location>
</feature>
<dbReference type="InterPro" id="IPR004244">
    <property type="entry name" value="Transposase_22"/>
</dbReference>
<dbReference type="AlphaFoldDB" id="A0AAV2JXI1"/>
<dbReference type="Gene3D" id="3.30.70.1820">
    <property type="entry name" value="L1 transposable element, RRM domain"/>
    <property type="match status" value="1"/>
</dbReference>
<dbReference type="Gene3D" id="3.30.250.20">
    <property type="entry name" value="L1 transposable element, C-terminal domain"/>
    <property type="match status" value="1"/>
</dbReference>
<proteinExistence type="predicted"/>